<dbReference type="EMBL" id="SNXY01000006">
    <property type="protein sequence ID" value="TDP87263.1"/>
    <property type="molecule type" value="Genomic_DNA"/>
</dbReference>
<dbReference type="OrthoDB" id="7190660at2"/>
<dbReference type="RefSeq" id="WP_126535734.1">
    <property type="nucleotide sequence ID" value="NZ_BSPM01000008.1"/>
</dbReference>
<proteinExistence type="predicted"/>
<evidence type="ECO:0000256" key="1">
    <source>
        <dbReference type="SAM" id="MobiDB-lite"/>
    </source>
</evidence>
<organism evidence="2 3">
    <name type="scientific">Oharaeibacter diazotrophicus</name>
    <dbReference type="NCBI Taxonomy" id="1920512"/>
    <lineage>
        <taxon>Bacteria</taxon>
        <taxon>Pseudomonadati</taxon>
        <taxon>Pseudomonadota</taxon>
        <taxon>Alphaproteobacteria</taxon>
        <taxon>Hyphomicrobiales</taxon>
        <taxon>Pleomorphomonadaceae</taxon>
        <taxon>Oharaeibacter</taxon>
    </lineage>
</organism>
<dbReference type="Proteomes" id="UP000294547">
    <property type="component" value="Unassembled WGS sequence"/>
</dbReference>
<feature type="compositionally biased region" description="Basic and acidic residues" evidence="1">
    <location>
        <begin position="42"/>
        <end position="56"/>
    </location>
</feature>
<reference evidence="2 3" key="1">
    <citation type="submission" date="2019-03" db="EMBL/GenBank/DDBJ databases">
        <title>Genomic Encyclopedia of Type Strains, Phase IV (KMG-IV): sequencing the most valuable type-strain genomes for metagenomic binning, comparative biology and taxonomic classification.</title>
        <authorList>
            <person name="Goeker M."/>
        </authorList>
    </citation>
    <scope>NUCLEOTIDE SEQUENCE [LARGE SCALE GENOMIC DNA]</scope>
    <source>
        <strain evidence="2 3">DSM 102969</strain>
    </source>
</reference>
<keyword evidence="3" id="KW-1185">Reference proteome</keyword>
<comment type="caution">
    <text evidence="2">The sequence shown here is derived from an EMBL/GenBank/DDBJ whole genome shotgun (WGS) entry which is preliminary data.</text>
</comment>
<evidence type="ECO:0000313" key="2">
    <source>
        <dbReference type="EMBL" id="TDP87263.1"/>
    </source>
</evidence>
<protein>
    <submittedName>
        <fullName evidence="2">Uncharacterized protein</fullName>
    </submittedName>
</protein>
<gene>
    <name evidence="2" type="ORF">EDD54_1152</name>
</gene>
<accession>A0A4R6RKX5</accession>
<name>A0A4R6RKX5_9HYPH</name>
<feature type="region of interest" description="Disordered" evidence="1">
    <location>
        <begin position="42"/>
        <end position="62"/>
    </location>
</feature>
<sequence length="76" mass="8293">MKIINGYVCQSGCDERLARQGKDPRNPHADPVKQQQIDEADALKGKPPKDHHRVEPVAETQGAAVPGLGWIADIRA</sequence>
<dbReference type="AlphaFoldDB" id="A0A4R6RKX5"/>
<evidence type="ECO:0000313" key="3">
    <source>
        <dbReference type="Proteomes" id="UP000294547"/>
    </source>
</evidence>